<comment type="caution">
    <text evidence="10">Lacks conserved residue(s) required for the propagation of feature annotation.</text>
</comment>
<dbReference type="AlphaFoldDB" id="A0A2U2XDI4"/>
<dbReference type="GO" id="GO:0051301">
    <property type="term" value="P:cell division"/>
    <property type="evidence" value="ECO:0007669"/>
    <property type="project" value="UniProtKB-KW"/>
</dbReference>
<dbReference type="UniPathway" id="UPA00219"/>
<proteinExistence type="inferred from homology"/>
<evidence type="ECO:0000256" key="5">
    <source>
        <dbReference type="ARBA" id="ARBA00022960"/>
    </source>
</evidence>
<sequence length="366" mass="39980">MSIKKVIISGGGTGGHIFPAIAIANRIKKEFPKAEILFIGAEGRMEMTRVPAAGYKIEGLWISGFQRRITIKNLSLPFKILASLMKARRIIKNFNPDVVIGVGGYASAPTLKIASMLGIPTLIQEQNSYPGKTNKFLSKKATKVCVAYDGLESFFPAQKIEITGNPVRAEVVQIEGLKEKGIAHYNLDPNKKTVLVVGGSLGAKTLNESVVDKIKLLQENNVQLIWQSGSYQYDEMLAKTKDLDMTGIVLTKFINEMEMAYAVADIIVSRAGAIAISELCIIGKPIVLVPSPNVAEDHQTKNAMALVKDKAAILVKDSEAREKLVPRLMELINALEEQKELATNIQKKGISNADERIVNVIKNILA</sequence>
<evidence type="ECO:0000256" key="4">
    <source>
        <dbReference type="ARBA" id="ARBA00022679"/>
    </source>
</evidence>
<dbReference type="SUPFAM" id="SSF53756">
    <property type="entry name" value="UDP-Glycosyltransferase/glycogen phosphorylase"/>
    <property type="match status" value="1"/>
</dbReference>
<keyword evidence="14" id="KW-1185">Reference proteome</keyword>
<name>A0A2U2XDI4_9FLAO</name>
<feature type="binding site" evidence="10">
    <location>
        <position position="127"/>
    </location>
    <ligand>
        <name>UDP-N-acetyl-alpha-D-glucosamine</name>
        <dbReference type="ChEBI" id="CHEBI:57705"/>
    </ligand>
</feature>
<evidence type="ECO:0000256" key="6">
    <source>
        <dbReference type="ARBA" id="ARBA00022984"/>
    </source>
</evidence>
<evidence type="ECO:0000256" key="7">
    <source>
        <dbReference type="ARBA" id="ARBA00023136"/>
    </source>
</evidence>
<dbReference type="GO" id="GO:0050511">
    <property type="term" value="F:undecaprenyldiphospho-muramoylpentapeptide beta-N-acetylglucosaminyltransferase activity"/>
    <property type="evidence" value="ECO:0007669"/>
    <property type="project" value="UniProtKB-UniRule"/>
</dbReference>
<evidence type="ECO:0000313" key="13">
    <source>
        <dbReference type="EMBL" id="PWH85865.1"/>
    </source>
</evidence>
<feature type="binding site" evidence="10">
    <location>
        <position position="168"/>
    </location>
    <ligand>
        <name>UDP-N-acetyl-alpha-D-glucosamine</name>
        <dbReference type="ChEBI" id="CHEBI:57705"/>
    </ligand>
</feature>
<feature type="binding site" evidence="10">
    <location>
        <position position="200"/>
    </location>
    <ligand>
        <name>UDP-N-acetyl-alpha-D-glucosamine</name>
        <dbReference type="ChEBI" id="CHEBI:57705"/>
    </ligand>
</feature>
<feature type="binding site" evidence="10">
    <location>
        <position position="299"/>
    </location>
    <ligand>
        <name>UDP-N-acetyl-alpha-D-glucosamine</name>
        <dbReference type="ChEBI" id="CHEBI:57705"/>
    </ligand>
</feature>
<dbReference type="RefSeq" id="WP_109359142.1">
    <property type="nucleotide sequence ID" value="NZ_QFRJ01000004.1"/>
</dbReference>
<dbReference type="EMBL" id="QFRJ01000004">
    <property type="protein sequence ID" value="PWH85865.1"/>
    <property type="molecule type" value="Genomic_DNA"/>
</dbReference>
<dbReference type="Gene3D" id="3.40.50.2000">
    <property type="entry name" value="Glycogen Phosphorylase B"/>
    <property type="match status" value="2"/>
</dbReference>
<keyword evidence="8 10" id="KW-0131">Cell cycle</keyword>
<dbReference type="Pfam" id="PF04101">
    <property type="entry name" value="Glyco_tran_28_C"/>
    <property type="match status" value="1"/>
</dbReference>
<keyword evidence="6 10" id="KW-0573">Peptidoglycan synthesis</keyword>
<reference evidence="13 14" key="1">
    <citation type="submission" date="2018-05" db="EMBL/GenBank/DDBJ databases">
        <title>Brumimicrobium oceani sp. nov., isolated from coastal sediment.</title>
        <authorList>
            <person name="Kou Y."/>
        </authorList>
    </citation>
    <scope>NUCLEOTIDE SEQUENCE [LARGE SCALE GENOMIC DNA]</scope>
    <source>
        <strain evidence="13 14">C305</strain>
    </source>
</reference>
<dbReference type="InterPro" id="IPR007235">
    <property type="entry name" value="Glyco_trans_28_C"/>
</dbReference>
<comment type="caution">
    <text evidence="13">The sequence shown here is derived from an EMBL/GenBank/DDBJ whole genome shotgun (WGS) entry which is preliminary data.</text>
</comment>
<dbReference type="EC" id="2.4.1.227" evidence="10"/>
<reference evidence="13 14" key="2">
    <citation type="submission" date="2018-05" db="EMBL/GenBank/DDBJ databases">
        <authorList>
            <person name="Lanie J.A."/>
            <person name="Ng W.-L."/>
            <person name="Kazmierczak K.M."/>
            <person name="Andrzejewski T.M."/>
            <person name="Davidsen T.M."/>
            <person name="Wayne K.J."/>
            <person name="Tettelin H."/>
            <person name="Glass J.I."/>
            <person name="Rusch D."/>
            <person name="Podicherti R."/>
            <person name="Tsui H.-C.T."/>
            <person name="Winkler M.E."/>
        </authorList>
    </citation>
    <scope>NUCLEOTIDE SEQUENCE [LARGE SCALE GENOMIC DNA]</scope>
    <source>
        <strain evidence="13 14">C305</strain>
    </source>
</reference>
<organism evidence="13 14">
    <name type="scientific">Brumimicrobium oceani</name>
    <dbReference type="NCBI Taxonomy" id="2100725"/>
    <lineage>
        <taxon>Bacteria</taxon>
        <taxon>Pseudomonadati</taxon>
        <taxon>Bacteroidota</taxon>
        <taxon>Flavobacteriia</taxon>
        <taxon>Flavobacteriales</taxon>
        <taxon>Crocinitomicaceae</taxon>
        <taxon>Brumimicrobium</taxon>
    </lineage>
</organism>
<keyword evidence="7 10" id="KW-0472">Membrane</keyword>
<evidence type="ECO:0000259" key="11">
    <source>
        <dbReference type="Pfam" id="PF03033"/>
    </source>
</evidence>
<accession>A0A2U2XDI4</accession>
<keyword evidence="2 10" id="KW-0132">Cell division</keyword>
<dbReference type="PANTHER" id="PTHR21015">
    <property type="entry name" value="UDP-N-ACETYLGLUCOSAMINE--N-ACETYLMURAMYL-(PENTAPEPTIDE) PYROPHOSPHORYL-UNDECAPRENOL N-ACETYLGLUCOSAMINE TRANSFERASE 1"/>
    <property type="match status" value="1"/>
</dbReference>
<dbReference type="PANTHER" id="PTHR21015:SF22">
    <property type="entry name" value="GLYCOSYLTRANSFERASE"/>
    <property type="match status" value="1"/>
</dbReference>
<evidence type="ECO:0000256" key="3">
    <source>
        <dbReference type="ARBA" id="ARBA00022676"/>
    </source>
</evidence>
<dbReference type="Proteomes" id="UP000245370">
    <property type="component" value="Unassembled WGS sequence"/>
</dbReference>
<comment type="subcellular location">
    <subcellularLocation>
        <location evidence="10">Cell membrane</location>
        <topology evidence="10">Peripheral membrane protein</topology>
        <orientation evidence="10">Cytoplasmic side</orientation>
    </subcellularLocation>
</comment>
<evidence type="ECO:0000256" key="8">
    <source>
        <dbReference type="ARBA" id="ARBA00023306"/>
    </source>
</evidence>
<evidence type="ECO:0000256" key="1">
    <source>
        <dbReference type="ARBA" id="ARBA00022475"/>
    </source>
</evidence>
<comment type="function">
    <text evidence="10">Cell wall formation. Catalyzes the transfer of a GlcNAc subunit on undecaprenyl-pyrophosphoryl-MurNAc-pentapeptide (lipid intermediate I) to form undecaprenyl-pyrophosphoryl-MurNAc-(pentapeptide)GlcNAc (lipid intermediate II).</text>
</comment>
<feature type="domain" description="Glycosyltransferase family 28 N-terminal" evidence="11">
    <location>
        <begin position="6"/>
        <end position="145"/>
    </location>
</feature>
<dbReference type="InterPro" id="IPR004276">
    <property type="entry name" value="GlycoTrans_28_N"/>
</dbReference>
<feature type="binding site" evidence="10">
    <location>
        <begin position="13"/>
        <end position="15"/>
    </location>
    <ligand>
        <name>UDP-N-acetyl-alpha-D-glucosamine</name>
        <dbReference type="ChEBI" id="CHEBI:57705"/>
    </ligand>
</feature>
<keyword evidence="5 10" id="KW-0133">Cell shape</keyword>
<dbReference type="NCBIfam" id="TIGR01133">
    <property type="entry name" value="murG"/>
    <property type="match status" value="1"/>
</dbReference>
<dbReference type="CDD" id="cd03785">
    <property type="entry name" value="GT28_MurG"/>
    <property type="match status" value="1"/>
</dbReference>
<dbReference type="GO" id="GO:0008360">
    <property type="term" value="P:regulation of cell shape"/>
    <property type="evidence" value="ECO:0007669"/>
    <property type="project" value="UniProtKB-KW"/>
</dbReference>
<gene>
    <name evidence="10 13" type="primary">murG</name>
    <name evidence="13" type="ORF">DIT68_07160</name>
</gene>
<evidence type="ECO:0000256" key="2">
    <source>
        <dbReference type="ARBA" id="ARBA00022618"/>
    </source>
</evidence>
<dbReference type="InterPro" id="IPR006009">
    <property type="entry name" value="GlcNAc_MurG"/>
</dbReference>
<keyword evidence="4 10" id="KW-0808">Transferase</keyword>
<dbReference type="GO" id="GO:0051991">
    <property type="term" value="F:UDP-N-acetyl-D-glucosamine:N-acetylmuramoyl-L-alanyl-D-glutamyl-meso-2,6-diaminopimelyl-D-alanyl-D-alanine-diphosphoundecaprenol 4-beta-N-acetylglucosaminlytransferase activity"/>
    <property type="evidence" value="ECO:0007669"/>
    <property type="project" value="RHEA"/>
</dbReference>
<evidence type="ECO:0000259" key="12">
    <source>
        <dbReference type="Pfam" id="PF04101"/>
    </source>
</evidence>
<dbReference type="OrthoDB" id="9808936at2"/>
<comment type="pathway">
    <text evidence="10">Cell wall biogenesis; peptidoglycan biosynthesis.</text>
</comment>
<comment type="similarity">
    <text evidence="10">Belongs to the glycosyltransferase 28 family. MurG subfamily.</text>
</comment>
<dbReference type="Pfam" id="PF03033">
    <property type="entry name" value="Glyco_transf_28"/>
    <property type="match status" value="1"/>
</dbReference>
<dbReference type="GO" id="GO:0071555">
    <property type="term" value="P:cell wall organization"/>
    <property type="evidence" value="ECO:0007669"/>
    <property type="project" value="UniProtKB-KW"/>
</dbReference>
<keyword evidence="9 10" id="KW-0961">Cell wall biogenesis/degradation</keyword>
<dbReference type="GO" id="GO:0005886">
    <property type="term" value="C:plasma membrane"/>
    <property type="evidence" value="ECO:0007669"/>
    <property type="project" value="UniProtKB-SubCell"/>
</dbReference>
<evidence type="ECO:0000256" key="10">
    <source>
        <dbReference type="HAMAP-Rule" id="MF_00033"/>
    </source>
</evidence>
<dbReference type="GO" id="GO:0005975">
    <property type="term" value="P:carbohydrate metabolic process"/>
    <property type="evidence" value="ECO:0007669"/>
    <property type="project" value="InterPro"/>
</dbReference>
<protein>
    <recommendedName>
        <fullName evidence="10">UDP-N-acetylglucosamine--N-acetylmuramyl-(pentapeptide) pyrophosphoryl-undecaprenol N-acetylglucosamine transferase</fullName>
        <ecNumber evidence="10">2.4.1.227</ecNumber>
    </recommendedName>
    <alternativeName>
        <fullName evidence="10">Undecaprenyl-PP-MurNAc-pentapeptide-UDPGlcNAc GlcNAc transferase</fullName>
    </alternativeName>
</protein>
<dbReference type="GO" id="GO:0009252">
    <property type="term" value="P:peptidoglycan biosynthetic process"/>
    <property type="evidence" value="ECO:0007669"/>
    <property type="project" value="UniProtKB-UniRule"/>
</dbReference>
<feature type="domain" description="Glycosyl transferase family 28 C-terminal" evidence="12">
    <location>
        <begin position="193"/>
        <end position="356"/>
    </location>
</feature>
<keyword evidence="3 10" id="KW-0328">Glycosyltransferase</keyword>
<dbReference type="HAMAP" id="MF_00033">
    <property type="entry name" value="MurG"/>
    <property type="match status" value="1"/>
</dbReference>
<evidence type="ECO:0000313" key="14">
    <source>
        <dbReference type="Proteomes" id="UP000245370"/>
    </source>
</evidence>
<keyword evidence="1 10" id="KW-1003">Cell membrane</keyword>
<comment type="catalytic activity">
    <reaction evidence="10">
        <text>di-trans,octa-cis-undecaprenyl diphospho-N-acetyl-alpha-D-muramoyl-L-alanyl-D-glutamyl-meso-2,6-diaminopimeloyl-D-alanyl-D-alanine + UDP-N-acetyl-alpha-D-glucosamine = di-trans,octa-cis-undecaprenyl diphospho-[N-acetyl-alpha-D-glucosaminyl-(1-&gt;4)]-N-acetyl-alpha-D-muramoyl-L-alanyl-D-glutamyl-meso-2,6-diaminopimeloyl-D-alanyl-D-alanine + UDP + H(+)</text>
        <dbReference type="Rhea" id="RHEA:31227"/>
        <dbReference type="ChEBI" id="CHEBI:15378"/>
        <dbReference type="ChEBI" id="CHEBI:57705"/>
        <dbReference type="ChEBI" id="CHEBI:58223"/>
        <dbReference type="ChEBI" id="CHEBI:61387"/>
        <dbReference type="ChEBI" id="CHEBI:61388"/>
        <dbReference type="EC" id="2.4.1.227"/>
    </reaction>
</comment>
<evidence type="ECO:0000256" key="9">
    <source>
        <dbReference type="ARBA" id="ARBA00023316"/>
    </source>
</evidence>
<feature type="binding site" evidence="10">
    <location>
        <position position="254"/>
    </location>
    <ligand>
        <name>UDP-N-acetyl-alpha-D-glucosamine</name>
        <dbReference type="ChEBI" id="CHEBI:57705"/>
    </ligand>
</feature>